<dbReference type="EMBL" id="JAHLFO010000040">
    <property type="protein sequence ID" value="MBU3813570.1"/>
    <property type="molecule type" value="Genomic_DNA"/>
</dbReference>
<proteinExistence type="predicted"/>
<dbReference type="Proteomes" id="UP000824236">
    <property type="component" value="Unassembled WGS sequence"/>
</dbReference>
<reference evidence="1" key="2">
    <citation type="submission" date="2021-04" db="EMBL/GenBank/DDBJ databases">
        <authorList>
            <person name="Gilroy R."/>
        </authorList>
    </citation>
    <scope>NUCLEOTIDE SEQUENCE</scope>
    <source>
        <strain evidence="1">B3-3758</strain>
    </source>
</reference>
<gene>
    <name evidence="1" type="ORF">H9791_03555</name>
</gene>
<name>A0A9E2NN21_9BACE</name>
<protein>
    <submittedName>
        <fullName evidence="1">Uncharacterized protein</fullName>
    </submittedName>
</protein>
<reference evidence="1" key="1">
    <citation type="journal article" date="2021" name="PeerJ">
        <title>Extensive microbial diversity within the chicken gut microbiome revealed by metagenomics and culture.</title>
        <authorList>
            <person name="Gilroy R."/>
            <person name="Ravi A."/>
            <person name="Getino M."/>
            <person name="Pursley I."/>
            <person name="Horton D.L."/>
            <person name="Alikhan N.F."/>
            <person name="Baker D."/>
            <person name="Gharbi K."/>
            <person name="Hall N."/>
            <person name="Watson M."/>
            <person name="Adriaenssens E.M."/>
            <person name="Foster-Nyarko E."/>
            <person name="Jarju S."/>
            <person name="Secka A."/>
            <person name="Antonio M."/>
            <person name="Oren A."/>
            <person name="Chaudhuri R.R."/>
            <person name="La Ragione R."/>
            <person name="Hildebrand F."/>
            <person name="Pallen M.J."/>
        </authorList>
    </citation>
    <scope>NUCLEOTIDE SEQUENCE</scope>
    <source>
        <strain evidence="1">B3-3758</strain>
    </source>
</reference>
<accession>A0A9E2NN21</accession>
<sequence length="95" mass="10924">MPFQKGHKKIGGRKAETPNKVKKDLRTRISMFLEDNFDEAIDTWKGIKEPKEKVKLYVDLMKFGIPTLQAVSLDATITQENSVEDDLKELSKENE</sequence>
<dbReference type="AlphaFoldDB" id="A0A9E2NN21"/>
<organism evidence="1 2">
    <name type="scientific">Candidatus Bacteroides intestinipullorum</name>
    <dbReference type="NCBI Taxonomy" id="2838471"/>
    <lineage>
        <taxon>Bacteria</taxon>
        <taxon>Pseudomonadati</taxon>
        <taxon>Bacteroidota</taxon>
        <taxon>Bacteroidia</taxon>
        <taxon>Bacteroidales</taxon>
        <taxon>Bacteroidaceae</taxon>
        <taxon>Bacteroides</taxon>
    </lineage>
</organism>
<comment type="caution">
    <text evidence="1">The sequence shown here is derived from an EMBL/GenBank/DDBJ whole genome shotgun (WGS) entry which is preliminary data.</text>
</comment>
<evidence type="ECO:0000313" key="1">
    <source>
        <dbReference type="EMBL" id="MBU3813570.1"/>
    </source>
</evidence>
<evidence type="ECO:0000313" key="2">
    <source>
        <dbReference type="Proteomes" id="UP000824236"/>
    </source>
</evidence>